<evidence type="ECO:0000313" key="1">
    <source>
        <dbReference type="EMBL" id="KAB2817952.1"/>
    </source>
</evidence>
<protein>
    <recommendedName>
        <fullName evidence="3">Lipocalin family protein</fullName>
    </recommendedName>
</protein>
<dbReference type="AlphaFoldDB" id="A0A6L3ZIW5"/>
<reference evidence="1 2" key="1">
    <citation type="submission" date="2019-10" db="EMBL/GenBank/DDBJ databases">
        <title>Genome sequence of Phaeocystidibacter marisrubri JCM30614 (type strain).</title>
        <authorList>
            <person name="Bowman J.P."/>
        </authorList>
    </citation>
    <scope>NUCLEOTIDE SEQUENCE [LARGE SCALE GENOMIC DNA]</scope>
    <source>
        <strain evidence="1 2">JCM 30614</strain>
    </source>
</reference>
<evidence type="ECO:0000313" key="2">
    <source>
        <dbReference type="Proteomes" id="UP000484164"/>
    </source>
</evidence>
<keyword evidence="2" id="KW-1185">Reference proteome</keyword>
<dbReference type="RefSeq" id="WP_151692640.1">
    <property type="nucleotide sequence ID" value="NZ_BMGX01000002.1"/>
</dbReference>
<evidence type="ECO:0008006" key="3">
    <source>
        <dbReference type="Google" id="ProtNLM"/>
    </source>
</evidence>
<organism evidence="1 2">
    <name type="scientific">Phaeocystidibacter marisrubri</name>
    <dbReference type="NCBI Taxonomy" id="1577780"/>
    <lineage>
        <taxon>Bacteria</taxon>
        <taxon>Pseudomonadati</taxon>
        <taxon>Bacteroidota</taxon>
        <taxon>Flavobacteriia</taxon>
        <taxon>Flavobacteriales</taxon>
        <taxon>Phaeocystidibacteraceae</taxon>
        <taxon>Phaeocystidibacter</taxon>
    </lineage>
</organism>
<gene>
    <name evidence="1" type="ORF">F8C82_05990</name>
</gene>
<proteinExistence type="predicted"/>
<comment type="caution">
    <text evidence="1">The sequence shown here is derived from an EMBL/GenBank/DDBJ whole genome shotgun (WGS) entry which is preliminary data.</text>
</comment>
<dbReference type="EMBL" id="WBVQ01000001">
    <property type="protein sequence ID" value="KAB2817952.1"/>
    <property type="molecule type" value="Genomic_DNA"/>
</dbReference>
<dbReference type="Proteomes" id="UP000484164">
    <property type="component" value="Unassembled WGS sequence"/>
</dbReference>
<accession>A0A6L3ZIW5</accession>
<dbReference type="OrthoDB" id="9874339at2"/>
<name>A0A6L3ZIW5_9FLAO</name>
<dbReference type="PROSITE" id="PS51257">
    <property type="entry name" value="PROKAR_LIPOPROTEIN"/>
    <property type="match status" value="1"/>
</dbReference>
<sequence>MKIKVLASTALSILVLSACDPDGYPNTKDLVGTWVERAPYTDTLVFRSNRSLIRYRNSVVDTLLFRTDGEKGTVTISNPNNVSEGENEYDVLMSDGYGMILVDYRTTSSTNADGIFDRQ</sequence>